<evidence type="ECO:0000256" key="1">
    <source>
        <dbReference type="ARBA" id="ARBA00006588"/>
    </source>
</evidence>
<reference evidence="5 6" key="1">
    <citation type="submission" date="2024-11" db="EMBL/GenBank/DDBJ databases">
        <title>Chromosome-level genome assembly of the freshwater bivalve Anodonta woodiana.</title>
        <authorList>
            <person name="Chen X."/>
        </authorList>
    </citation>
    <scope>NUCLEOTIDE SEQUENCE [LARGE SCALE GENOMIC DNA]</scope>
    <source>
        <strain evidence="5">MN2024</strain>
        <tissue evidence="5">Gills</tissue>
    </source>
</reference>
<evidence type="ECO:0000259" key="4">
    <source>
        <dbReference type="Pfam" id="PF18474"/>
    </source>
</evidence>
<feature type="domain" description="DUF1308" evidence="3">
    <location>
        <begin position="340"/>
        <end position="501"/>
    </location>
</feature>
<evidence type="ECO:0000313" key="6">
    <source>
        <dbReference type="Proteomes" id="UP001634394"/>
    </source>
</evidence>
<dbReference type="PANTHER" id="PTHR13379:SF0">
    <property type="entry name" value="UPF0415 PROTEIN C7ORF25"/>
    <property type="match status" value="1"/>
</dbReference>
<dbReference type="Pfam" id="PF07000">
    <property type="entry name" value="DUF1308"/>
    <property type="match status" value="1"/>
</dbReference>
<dbReference type="AlphaFoldDB" id="A0ABD3T3U2"/>
<sequence>MATSQPQGEKNSAADLLHHYIQCGQNLLERCHQQEHVQGIQKLEKKCQAEVRFLKSLENTAFDECRLKSSNLGHYAALVHAIENASGVTQVVQPFSCTNRTESLYVDVVALKGLAWIKVVARKAQALHLIWAGQGQFGERDLLFQAQDFVDCSSEHPVNFNIPRVVFAFYNGITIPMAKALENIGVTVLGKQVPVAPDIEEKLLELSLADAEDSEDDGSEFIDSDAHLASSLSIPQRCIGTTEYIPLSSSSDYIVQHSGEISKDLCTQQSTSEESESDTDSNHIHGQRSRPNQAPCMEAVTSVDQFVQKELLTCELIDYEHMLCSIFSDRDSDTDSIQNVNLDITALITLVSAMTHGRCNFIFPEKILSQQAAEERQRPALPSLTKFLKGKKQFACQTAVDSFHEILDMLGGKSEIERAKELLEKVTVVKDSPSHQAMDLPETSKIKRRSKIIFGTGDTLKAVTVTANSGFVRAAEHQGVKFAVFLHASRALTEKKEQYATPIQ</sequence>
<accession>A0ABD3T3U2</accession>
<organism evidence="5 6">
    <name type="scientific">Sinanodonta woodiana</name>
    <name type="common">Chinese pond mussel</name>
    <name type="synonym">Anodonta woodiana</name>
    <dbReference type="NCBI Taxonomy" id="1069815"/>
    <lineage>
        <taxon>Eukaryota</taxon>
        <taxon>Metazoa</taxon>
        <taxon>Spiralia</taxon>
        <taxon>Lophotrochozoa</taxon>
        <taxon>Mollusca</taxon>
        <taxon>Bivalvia</taxon>
        <taxon>Autobranchia</taxon>
        <taxon>Heteroconchia</taxon>
        <taxon>Palaeoheterodonta</taxon>
        <taxon>Unionida</taxon>
        <taxon>Unionoidea</taxon>
        <taxon>Unionidae</taxon>
        <taxon>Unioninae</taxon>
        <taxon>Sinanodonta</taxon>
    </lineage>
</organism>
<name>A0ABD3T3U2_SINWO</name>
<dbReference type="InterPro" id="IPR010733">
    <property type="entry name" value="DUF1308"/>
</dbReference>
<comment type="caution">
    <text evidence="5">The sequence shown here is derived from an EMBL/GenBank/DDBJ whole genome shotgun (WGS) entry which is preliminary data.</text>
</comment>
<gene>
    <name evidence="5" type="ORF">ACJMK2_023322</name>
</gene>
<evidence type="ECO:0000313" key="5">
    <source>
        <dbReference type="EMBL" id="KAL3831584.1"/>
    </source>
</evidence>
<comment type="similarity">
    <text evidence="1">Belongs to the UPF0415 family.</text>
</comment>
<feature type="domain" description="DUF5614" evidence="4">
    <location>
        <begin position="13"/>
        <end position="216"/>
    </location>
</feature>
<evidence type="ECO:0008006" key="7">
    <source>
        <dbReference type="Google" id="ProtNLM"/>
    </source>
</evidence>
<dbReference type="InterPro" id="IPR041076">
    <property type="entry name" value="DUF5614"/>
</dbReference>
<dbReference type="Proteomes" id="UP001634394">
    <property type="component" value="Unassembled WGS sequence"/>
</dbReference>
<feature type="region of interest" description="Disordered" evidence="2">
    <location>
        <begin position="265"/>
        <end position="293"/>
    </location>
</feature>
<dbReference type="Pfam" id="PF18474">
    <property type="entry name" value="DUF5614"/>
    <property type="match status" value="1"/>
</dbReference>
<keyword evidence="6" id="KW-1185">Reference proteome</keyword>
<proteinExistence type="inferred from homology"/>
<evidence type="ECO:0000256" key="2">
    <source>
        <dbReference type="SAM" id="MobiDB-lite"/>
    </source>
</evidence>
<protein>
    <recommendedName>
        <fullName evidence="7">DUF1308 domain-containing protein</fullName>
    </recommendedName>
</protein>
<dbReference type="PANTHER" id="PTHR13379">
    <property type="entry name" value="UNCHARACTERIZED DUF1308"/>
    <property type="match status" value="1"/>
</dbReference>
<evidence type="ECO:0000259" key="3">
    <source>
        <dbReference type="Pfam" id="PF07000"/>
    </source>
</evidence>
<dbReference type="EMBL" id="JBJQND010000019">
    <property type="protein sequence ID" value="KAL3831584.1"/>
    <property type="molecule type" value="Genomic_DNA"/>
</dbReference>